<evidence type="ECO:0000256" key="3">
    <source>
        <dbReference type="ARBA" id="ARBA00046271"/>
    </source>
</evidence>
<dbReference type="PANTHER" id="PTHR20990:SF1">
    <property type="entry name" value="PEROXISOMAL MEMBRANE PROTEIN 11C"/>
    <property type="match status" value="1"/>
</dbReference>
<evidence type="ECO:0000313" key="4">
    <source>
        <dbReference type="EMBL" id="NWR46931.1"/>
    </source>
</evidence>
<evidence type="ECO:0000256" key="2">
    <source>
        <dbReference type="ARBA" id="ARBA00023140"/>
    </source>
</evidence>
<dbReference type="InterPro" id="IPR026510">
    <property type="entry name" value="PEX11C_met"/>
</dbReference>
<comment type="subcellular location">
    <subcellularLocation>
        <location evidence="3">Peroxisome membrane</location>
    </subcellularLocation>
</comment>
<dbReference type="OrthoDB" id="10005898at2759"/>
<reference evidence="4 5" key="1">
    <citation type="submission" date="2019-09" db="EMBL/GenBank/DDBJ databases">
        <title>Bird 10,000 Genomes (B10K) Project - Family phase.</title>
        <authorList>
            <person name="Zhang G."/>
        </authorList>
    </citation>
    <scope>NUCLEOTIDE SEQUENCE [LARGE SCALE GENOMIC DNA]</scope>
    <source>
        <strain evidence="4">B10K-DU-001-18</strain>
        <tissue evidence="4">Muscle</tissue>
    </source>
</reference>
<dbReference type="PANTHER" id="PTHR20990">
    <property type="entry name" value="PEROXISOMAL BIOGENESIS FACTOR 11"/>
    <property type="match status" value="1"/>
</dbReference>
<dbReference type="GO" id="GO:0005778">
    <property type="term" value="C:peroxisomal membrane"/>
    <property type="evidence" value="ECO:0007669"/>
    <property type="project" value="UniProtKB-SubCell"/>
</dbReference>
<feature type="non-terminal residue" evidence="4">
    <location>
        <position position="1"/>
    </location>
</feature>
<accession>A0A7K4XJ04</accession>
<gene>
    <name evidence="4" type="primary">Pex11g</name>
    <name evidence="4" type="ORF">REGSAT_R11746</name>
</gene>
<dbReference type="InterPro" id="IPR008733">
    <property type="entry name" value="PEX11"/>
</dbReference>
<keyword evidence="5" id="KW-1185">Reference proteome</keyword>
<feature type="non-terminal residue" evidence="4">
    <location>
        <position position="234"/>
    </location>
</feature>
<evidence type="ECO:0000313" key="5">
    <source>
        <dbReference type="Proteomes" id="UP000529728"/>
    </source>
</evidence>
<dbReference type="AlphaFoldDB" id="A0A7K4XJ04"/>
<dbReference type="Proteomes" id="UP000529728">
    <property type="component" value="Unassembled WGS sequence"/>
</dbReference>
<comment type="caution">
    <text evidence="4">The sequence shown here is derived from an EMBL/GenBank/DDBJ whole genome shotgun (WGS) entry which is preliminary data.</text>
</comment>
<dbReference type="GO" id="GO:0016559">
    <property type="term" value="P:peroxisome fission"/>
    <property type="evidence" value="ECO:0007669"/>
    <property type="project" value="InterPro"/>
</dbReference>
<proteinExistence type="predicted"/>
<name>A0A7K4XJ04_REGSA</name>
<protein>
    <submittedName>
        <fullName evidence="4">PX11C protein</fullName>
    </submittedName>
</protein>
<dbReference type="EMBL" id="VWZN01010893">
    <property type="protein sequence ID" value="NWR46931.1"/>
    <property type="molecule type" value="Genomic_DNA"/>
</dbReference>
<dbReference type="Pfam" id="PF05648">
    <property type="entry name" value="PEX11"/>
    <property type="match status" value="1"/>
</dbReference>
<keyword evidence="1" id="KW-0472">Membrane</keyword>
<evidence type="ECO:0000256" key="1">
    <source>
        <dbReference type="ARBA" id="ARBA00023136"/>
    </source>
</evidence>
<sequence length="234" mass="24524">SASFPPCPAYARDATPGSVAMAAGALAGLVAALETHRGRDRAVSEGCAYGLGPEVRASAAPGAAPPGPGAPSAPCPMCRSPQGEDALLRGLSVLCNAANQLYYPCEHLAWAADVGIVRGGSQKWWARSTALWGCALLLGILRSLRILFQLRRKLSQHKCSTSSPQSQQKLRAQVRAEVLSILMDTADLSNAIHWLPPGFLWAGKFPPWLVGLLGTISSLIGIYQASRGANSEAA</sequence>
<keyword evidence="2" id="KW-0576">Peroxisome</keyword>
<organism evidence="4 5">
    <name type="scientific">Regulus satrapa</name>
    <name type="common">Golden-crowned kinglet</name>
    <dbReference type="NCBI Taxonomy" id="13245"/>
    <lineage>
        <taxon>Eukaryota</taxon>
        <taxon>Metazoa</taxon>
        <taxon>Chordata</taxon>
        <taxon>Craniata</taxon>
        <taxon>Vertebrata</taxon>
        <taxon>Euteleostomi</taxon>
        <taxon>Archelosauria</taxon>
        <taxon>Archosauria</taxon>
        <taxon>Dinosauria</taxon>
        <taxon>Saurischia</taxon>
        <taxon>Theropoda</taxon>
        <taxon>Coelurosauria</taxon>
        <taxon>Aves</taxon>
        <taxon>Neognathae</taxon>
        <taxon>Neoaves</taxon>
        <taxon>Telluraves</taxon>
        <taxon>Australaves</taxon>
        <taxon>Passeriformes</taxon>
        <taxon>Regulidae</taxon>
        <taxon>Regulus</taxon>
    </lineage>
</organism>